<proteinExistence type="predicted"/>
<protein>
    <submittedName>
        <fullName evidence="7">ABC transporter permease</fullName>
    </submittedName>
</protein>
<keyword evidence="2 5" id="KW-0812">Transmembrane</keyword>
<reference evidence="8" key="1">
    <citation type="journal article" date="2019" name="Int. J. Syst. Evol. Microbiol.">
        <title>The Global Catalogue of Microorganisms (GCM) 10K type strain sequencing project: providing services to taxonomists for standard genome sequencing and annotation.</title>
        <authorList>
            <consortium name="The Broad Institute Genomics Platform"/>
            <consortium name="The Broad Institute Genome Sequencing Center for Infectious Disease"/>
            <person name="Wu L."/>
            <person name="Ma J."/>
        </authorList>
    </citation>
    <scope>NUCLEOTIDE SEQUENCE [LARGE SCALE GENOMIC DNA]</scope>
    <source>
        <strain evidence="8">CCUG 53915</strain>
    </source>
</reference>
<evidence type="ECO:0000256" key="1">
    <source>
        <dbReference type="ARBA" id="ARBA00004141"/>
    </source>
</evidence>
<dbReference type="Gene3D" id="3.40.1710.10">
    <property type="entry name" value="abc type-2 transporter like domain"/>
    <property type="match status" value="1"/>
</dbReference>
<dbReference type="Proteomes" id="UP001597231">
    <property type="component" value="Unassembled WGS sequence"/>
</dbReference>
<feature type="transmembrane region" description="Helical" evidence="5">
    <location>
        <begin position="20"/>
        <end position="41"/>
    </location>
</feature>
<feature type="transmembrane region" description="Helical" evidence="5">
    <location>
        <begin position="393"/>
        <end position="415"/>
    </location>
</feature>
<evidence type="ECO:0000256" key="2">
    <source>
        <dbReference type="ARBA" id="ARBA00022692"/>
    </source>
</evidence>
<dbReference type="PANTHER" id="PTHR43077">
    <property type="entry name" value="TRANSPORT PERMEASE YVFS-RELATED"/>
    <property type="match status" value="1"/>
</dbReference>
<feature type="transmembrane region" description="Helical" evidence="5">
    <location>
        <begin position="222"/>
        <end position="245"/>
    </location>
</feature>
<keyword evidence="3 5" id="KW-1133">Transmembrane helix</keyword>
<evidence type="ECO:0000313" key="8">
    <source>
        <dbReference type="Proteomes" id="UP001597231"/>
    </source>
</evidence>
<sequence>MRSFIKKDFLLFLRDRKEIIITLSLPILLVIILNFAFAGLIGNDEELSLDLQLAVVNQDNEEDSIAQLREKLIKEASVNEAEADTIVEQMSLFMPTERLVDYLTSNEIREWVTIHSLNYQEAIEKVDSGDLDGLLVIPKGFTVNSLYAAYTKEKPTISLQYQIDKETNHNQILLNIIEGFIDNVNFQYVLQGIEGAEIEEVSVPEGGIEKLSTAGGFTLSQYFTVAMGVLFSLFLAATIGTKTGVEIRQQVFNRIMLTNSNPIQFLIGKIVSTFCLVWLQILIVLVASHLILDVFHGRSATFWVGAIGVVTVFSLAISGLTAVFTSISLRMKNTDAANGIFMLVILLFGIMGGNFVPIYVFPDWLKQVGEWTPNGLSLSMMTNWIQFEELHELLIPSMTLIAFFVLCLVVSLSLYPKRGVTQ</sequence>
<dbReference type="InterPro" id="IPR051328">
    <property type="entry name" value="T7SS_ABC-Transporter"/>
</dbReference>
<dbReference type="PANTHER" id="PTHR43077:SF10">
    <property type="entry name" value="TRANSPORT PERMEASE PROTEIN"/>
    <property type="match status" value="1"/>
</dbReference>
<feature type="transmembrane region" description="Helical" evidence="5">
    <location>
        <begin position="303"/>
        <end position="327"/>
    </location>
</feature>
<keyword evidence="8" id="KW-1185">Reference proteome</keyword>
<accession>A0ABW3U060</accession>
<gene>
    <name evidence="7" type="ORF">ACFQ38_15370</name>
</gene>
<evidence type="ECO:0000313" key="7">
    <source>
        <dbReference type="EMBL" id="MFD1206476.1"/>
    </source>
</evidence>
<comment type="caution">
    <text evidence="7">The sequence shown here is derived from an EMBL/GenBank/DDBJ whole genome shotgun (WGS) entry which is preliminary data.</text>
</comment>
<feature type="transmembrane region" description="Helical" evidence="5">
    <location>
        <begin position="339"/>
        <end position="361"/>
    </location>
</feature>
<dbReference type="RefSeq" id="WP_381481994.1">
    <property type="nucleotide sequence ID" value="NZ_JBHTLT010000124.1"/>
</dbReference>
<feature type="transmembrane region" description="Helical" evidence="5">
    <location>
        <begin position="266"/>
        <end position="291"/>
    </location>
</feature>
<evidence type="ECO:0000256" key="3">
    <source>
        <dbReference type="ARBA" id="ARBA00022989"/>
    </source>
</evidence>
<dbReference type="Pfam" id="PF12698">
    <property type="entry name" value="ABC2_membrane_3"/>
    <property type="match status" value="1"/>
</dbReference>
<comment type="subcellular location">
    <subcellularLocation>
        <location evidence="1">Membrane</location>
        <topology evidence="1">Multi-pass membrane protein</topology>
    </subcellularLocation>
</comment>
<dbReference type="EMBL" id="JBHTLT010000124">
    <property type="protein sequence ID" value="MFD1206476.1"/>
    <property type="molecule type" value="Genomic_DNA"/>
</dbReference>
<dbReference type="InterPro" id="IPR013525">
    <property type="entry name" value="ABC2_TM"/>
</dbReference>
<evidence type="ECO:0000256" key="4">
    <source>
        <dbReference type="ARBA" id="ARBA00023136"/>
    </source>
</evidence>
<name>A0ABW3U060_9BACL</name>
<evidence type="ECO:0000259" key="6">
    <source>
        <dbReference type="Pfam" id="PF12698"/>
    </source>
</evidence>
<keyword evidence="4 5" id="KW-0472">Membrane</keyword>
<evidence type="ECO:0000256" key="5">
    <source>
        <dbReference type="SAM" id="Phobius"/>
    </source>
</evidence>
<organism evidence="7 8">
    <name type="scientific">Sporosarcina contaminans</name>
    <dbReference type="NCBI Taxonomy" id="633403"/>
    <lineage>
        <taxon>Bacteria</taxon>
        <taxon>Bacillati</taxon>
        <taxon>Bacillota</taxon>
        <taxon>Bacilli</taxon>
        <taxon>Bacillales</taxon>
        <taxon>Caryophanaceae</taxon>
        <taxon>Sporosarcina</taxon>
    </lineage>
</organism>
<feature type="domain" description="ABC-2 type transporter transmembrane" evidence="6">
    <location>
        <begin position="19"/>
        <end position="412"/>
    </location>
</feature>